<dbReference type="GO" id="GO:0003677">
    <property type="term" value="F:DNA binding"/>
    <property type="evidence" value="ECO:0007669"/>
    <property type="project" value="UniProtKB-KW"/>
</dbReference>
<comment type="caution">
    <text evidence="6">The sequence shown here is derived from an EMBL/GenBank/DDBJ whole genome shotgun (WGS) entry which is preliminary data.</text>
</comment>
<keyword evidence="1" id="KW-0805">Transcription regulation</keyword>
<feature type="compositionally biased region" description="Basic and acidic residues" evidence="4">
    <location>
        <begin position="17"/>
        <end position="30"/>
    </location>
</feature>
<organism evidence="6 7">
    <name type="scientific">Flexivirga caeni</name>
    <dbReference type="NCBI Taxonomy" id="2294115"/>
    <lineage>
        <taxon>Bacteria</taxon>
        <taxon>Bacillati</taxon>
        <taxon>Actinomycetota</taxon>
        <taxon>Actinomycetes</taxon>
        <taxon>Micrococcales</taxon>
        <taxon>Dermacoccaceae</taxon>
        <taxon>Flexivirga</taxon>
    </lineage>
</organism>
<evidence type="ECO:0000256" key="3">
    <source>
        <dbReference type="ARBA" id="ARBA00023163"/>
    </source>
</evidence>
<evidence type="ECO:0000313" key="7">
    <source>
        <dbReference type="Proteomes" id="UP000271678"/>
    </source>
</evidence>
<keyword evidence="3" id="KW-0804">Transcription</keyword>
<dbReference type="InterPro" id="IPR016032">
    <property type="entry name" value="Sig_transdc_resp-reg_C-effctor"/>
</dbReference>
<keyword evidence="7" id="KW-1185">Reference proteome</keyword>
<dbReference type="Pfam" id="PF00196">
    <property type="entry name" value="GerE"/>
    <property type="match status" value="1"/>
</dbReference>
<protein>
    <submittedName>
        <fullName evidence="6">DNA-binding response regulator</fullName>
    </submittedName>
</protein>
<name>A0A3M9MI56_9MICO</name>
<gene>
    <name evidence="6" type="ORF">EFY87_01075</name>
</gene>
<feature type="domain" description="HTH luxR-type" evidence="5">
    <location>
        <begin position="299"/>
        <end position="364"/>
    </location>
</feature>
<dbReference type="PANTHER" id="PTHR43214:SF24">
    <property type="entry name" value="TRANSCRIPTIONAL REGULATORY PROTEIN NARL-RELATED"/>
    <property type="match status" value="1"/>
</dbReference>
<feature type="region of interest" description="Disordered" evidence="4">
    <location>
        <begin position="1"/>
        <end position="47"/>
    </location>
</feature>
<dbReference type="PANTHER" id="PTHR43214">
    <property type="entry name" value="TWO-COMPONENT RESPONSE REGULATOR"/>
    <property type="match status" value="1"/>
</dbReference>
<dbReference type="Gene3D" id="1.10.10.10">
    <property type="entry name" value="Winged helix-like DNA-binding domain superfamily/Winged helix DNA-binding domain"/>
    <property type="match status" value="1"/>
</dbReference>
<dbReference type="InterPro" id="IPR036388">
    <property type="entry name" value="WH-like_DNA-bd_sf"/>
</dbReference>
<dbReference type="EMBL" id="RJJQ01000001">
    <property type="protein sequence ID" value="RNI25260.1"/>
    <property type="molecule type" value="Genomic_DNA"/>
</dbReference>
<dbReference type="AlphaFoldDB" id="A0A3M9MI56"/>
<evidence type="ECO:0000259" key="5">
    <source>
        <dbReference type="PROSITE" id="PS50043"/>
    </source>
</evidence>
<keyword evidence="2 6" id="KW-0238">DNA-binding</keyword>
<evidence type="ECO:0000256" key="4">
    <source>
        <dbReference type="SAM" id="MobiDB-lite"/>
    </source>
</evidence>
<dbReference type="InterPro" id="IPR039420">
    <property type="entry name" value="WalR-like"/>
</dbReference>
<dbReference type="PRINTS" id="PR00038">
    <property type="entry name" value="HTHLUXR"/>
</dbReference>
<dbReference type="SMART" id="SM00421">
    <property type="entry name" value="HTH_LUXR"/>
    <property type="match status" value="1"/>
</dbReference>
<dbReference type="SUPFAM" id="SSF46894">
    <property type="entry name" value="C-terminal effector domain of the bipartite response regulators"/>
    <property type="match status" value="1"/>
</dbReference>
<dbReference type="InterPro" id="IPR000792">
    <property type="entry name" value="Tscrpt_reg_LuxR_C"/>
</dbReference>
<sequence>MSAIRHMLSTTTRRCQHPADRPTIEEDPVARTRTKPSPTAPSPPEPLDDEIAALYLAMLQIPDPTRDSLRAQGISAGELDRFLPVLEQRRMIQQVTADSWNVVPPDVSMPAYAAELEARARMLRTTSQALSRVYLHSRSERRTEATSGAVLLESVADVSQALHQVTSGAQEWVLSSRCDSPLARYLLEAPRTVSTTPFLTSRGASLQVRLIIDSLLLPSVDVLEIMQARTDAGDDVRLTVGVPFTAAVNDQGLAMIDLGADGGSPVGILLDTEAGSGRVRAVLEFAWQLGTPWRPGTVPASRADRLEPRDRTILRLMAGGVSDAAIARQLSLSSRTVERRVRVLLDRLNATTRFQAGVLAARQGLI</sequence>
<dbReference type="CDD" id="cd06170">
    <property type="entry name" value="LuxR_C_like"/>
    <property type="match status" value="1"/>
</dbReference>
<accession>A0A3M9MI56</accession>
<proteinExistence type="predicted"/>
<evidence type="ECO:0000313" key="6">
    <source>
        <dbReference type="EMBL" id="RNI25260.1"/>
    </source>
</evidence>
<dbReference type="GO" id="GO:0006355">
    <property type="term" value="P:regulation of DNA-templated transcription"/>
    <property type="evidence" value="ECO:0007669"/>
    <property type="project" value="InterPro"/>
</dbReference>
<reference evidence="6 7" key="1">
    <citation type="submission" date="2018-11" db="EMBL/GenBank/DDBJ databases">
        <title>Draft genome of Simplicispira Flexivirga sp. BO-16.</title>
        <authorList>
            <person name="Im W.T."/>
        </authorList>
    </citation>
    <scope>NUCLEOTIDE SEQUENCE [LARGE SCALE GENOMIC DNA]</scope>
    <source>
        <strain evidence="6 7">BO-16</strain>
    </source>
</reference>
<dbReference type="Proteomes" id="UP000271678">
    <property type="component" value="Unassembled WGS sequence"/>
</dbReference>
<evidence type="ECO:0000256" key="2">
    <source>
        <dbReference type="ARBA" id="ARBA00023125"/>
    </source>
</evidence>
<dbReference type="PROSITE" id="PS50043">
    <property type="entry name" value="HTH_LUXR_2"/>
    <property type="match status" value="1"/>
</dbReference>
<evidence type="ECO:0000256" key="1">
    <source>
        <dbReference type="ARBA" id="ARBA00023015"/>
    </source>
</evidence>